<evidence type="ECO:0000256" key="3">
    <source>
        <dbReference type="ARBA" id="ARBA00022448"/>
    </source>
</evidence>
<evidence type="ECO:0008006" key="12">
    <source>
        <dbReference type="Google" id="ProtNLM"/>
    </source>
</evidence>
<dbReference type="InterPro" id="IPR050567">
    <property type="entry name" value="Mitochondrial_Carrier"/>
</dbReference>
<keyword evidence="4 9" id="KW-0812">Transmembrane</keyword>
<keyword evidence="3 10" id="KW-0813">Transport</keyword>
<evidence type="ECO:0000256" key="9">
    <source>
        <dbReference type="PROSITE-ProRule" id="PRU00282"/>
    </source>
</evidence>
<dbReference type="EMBL" id="HBHY01021874">
    <property type="protein sequence ID" value="CAE0153024.1"/>
    <property type="molecule type" value="Transcribed_RNA"/>
</dbReference>
<keyword evidence="6" id="KW-1133">Transmembrane helix</keyword>
<dbReference type="AlphaFoldDB" id="A0A7S3C3D2"/>
<evidence type="ECO:0000256" key="1">
    <source>
        <dbReference type="ARBA" id="ARBA00004225"/>
    </source>
</evidence>
<keyword evidence="8 9" id="KW-0472">Membrane</keyword>
<proteinExistence type="inferred from homology"/>
<keyword evidence="5" id="KW-0677">Repeat</keyword>
<evidence type="ECO:0000256" key="6">
    <source>
        <dbReference type="ARBA" id="ARBA00022989"/>
    </source>
</evidence>
<dbReference type="PANTHER" id="PTHR45624">
    <property type="entry name" value="MITOCHONDRIAL BASIC AMINO ACIDS TRANSPORTER-RELATED"/>
    <property type="match status" value="1"/>
</dbReference>
<dbReference type="PANTHER" id="PTHR45624:SF4">
    <property type="entry name" value="CONGESTED-LIKE TRACHEA PROTEIN-RELATED"/>
    <property type="match status" value="1"/>
</dbReference>
<comment type="subcellular location">
    <subcellularLocation>
        <location evidence="1">Mitochondrion membrane</location>
        <topology evidence="1">Multi-pass membrane protein</topology>
    </subcellularLocation>
</comment>
<dbReference type="PROSITE" id="PS50920">
    <property type="entry name" value="SOLCAR"/>
    <property type="match status" value="3"/>
</dbReference>
<dbReference type="GO" id="GO:0031966">
    <property type="term" value="C:mitochondrial membrane"/>
    <property type="evidence" value="ECO:0007669"/>
    <property type="project" value="UniProtKB-SubCell"/>
</dbReference>
<gene>
    <name evidence="11" type="ORF">PSIN1315_LOCUS13997</name>
</gene>
<evidence type="ECO:0000256" key="5">
    <source>
        <dbReference type="ARBA" id="ARBA00022737"/>
    </source>
</evidence>
<organism evidence="11">
    <name type="scientific">Prasinoderma singulare</name>
    <dbReference type="NCBI Taxonomy" id="676789"/>
    <lineage>
        <taxon>Eukaryota</taxon>
        <taxon>Viridiplantae</taxon>
        <taxon>Prasinodermophyta</taxon>
        <taxon>Prasinodermophyceae</taxon>
        <taxon>Prasinodermales</taxon>
        <taxon>Prasinodermaceae</taxon>
        <taxon>Prasinoderma</taxon>
    </lineage>
</organism>
<dbReference type="SUPFAM" id="SSF103506">
    <property type="entry name" value="Mitochondrial carrier"/>
    <property type="match status" value="1"/>
</dbReference>
<evidence type="ECO:0000256" key="2">
    <source>
        <dbReference type="ARBA" id="ARBA00006375"/>
    </source>
</evidence>
<evidence type="ECO:0000313" key="11">
    <source>
        <dbReference type="EMBL" id="CAE0153024.1"/>
    </source>
</evidence>
<evidence type="ECO:0000256" key="8">
    <source>
        <dbReference type="ARBA" id="ARBA00023136"/>
    </source>
</evidence>
<sequence length="341" mass="35333">MCSGSESSGSDVHSVEQAGQAGCAENQSPVAPWKQIVAGTVGGVCQVLVGHPFNTVKARLQAVSAPSTGLAVLSMLLKQEGARGLFKGMGPPLLGTSAICAVLFHANGAALQATAGIEDPRNTDAVPLHLVAVAGAAAGAAQVAVCSPLELVMIRLQTQHVFSPGRSLYAGPIDCALKIVQAGGARALYQGLPATLLRDPPNYFSYFLGYEVAKRAQTPVGGSSKDLSALQLLAAGGVAGIAAQLTQLPMDVVKTRMQSQPDANPLYRSTWDCYKVILLPGLGCFRQADNTYIYSCGVTKKTYAEGGLAAFYKGIGPVLARAFPANAVTFLGFELALEALR</sequence>
<reference evidence="11" key="1">
    <citation type="submission" date="2021-01" db="EMBL/GenBank/DDBJ databases">
        <authorList>
            <person name="Corre E."/>
            <person name="Pelletier E."/>
            <person name="Niang G."/>
            <person name="Scheremetjew M."/>
            <person name="Finn R."/>
            <person name="Kale V."/>
            <person name="Holt S."/>
            <person name="Cochrane G."/>
            <person name="Meng A."/>
            <person name="Brown T."/>
            <person name="Cohen L."/>
        </authorList>
    </citation>
    <scope>NUCLEOTIDE SEQUENCE</scope>
    <source>
        <strain evidence="11">RCC927</strain>
    </source>
</reference>
<accession>A0A7S3C3D2</accession>
<dbReference type="Gene3D" id="1.50.40.10">
    <property type="entry name" value="Mitochondrial carrier domain"/>
    <property type="match status" value="3"/>
</dbReference>
<feature type="repeat" description="Solcar" evidence="9">
    <location>
        <begin position="30"/>
        <end position="113"/>
    </location>
</feature>
<feature type="repeat" description="Solcar" evidence="9">
    <location>
        <begin position="126"/>
        <end position="216"/>
    </location>
</feature>
<dbReference type="InterPro" id="IPR023395">
    <property type="entry name" value="MCP_dom_sf"/>
</dbReference>
<dbReference type="Pfam" id="PF00153">
    <property type="entry name" value="Mito_carr"/>
    <property type="match status" value="4"/>
</dbReference>
<protein>
    <recommendedName>
        <fullName evidence="12">Mitochondrial substrate carrier family protein</fullName>
    </recommendedName>
</protein>
<dbReference type="GO" id="GO:0006839">
    <property type="term" value="P:mitochondrial transport"/>
    <property type="evidence" value="ECO:0007669"/>
    <property type="project" value="TreeGrafter"/>
</dbReference>
<dbReference type="GO" id="GO:1902603">
    <property type="term" value="P:carnitine transmembrane transport"/>
    <property type="evidence" value="ECO:0007669"/>
    <property type="project" value="TreeGrafter"/>
</dbReference>
<name>A0A7S3C3D2_9VIRI</name>
<keyword evidence="7" id="KW-0496">Mitochondrion</keyword>
<evidence type="ECO:0000256" key="10">
    <source>
        <dbReference type="RuleBase" id="RU000488"/>
    </source>
</evidence>
<dbReference type="InterPro" id="IPR018108">
    <property type="entry name" value="MCP_transmembrane"/>
</dbReference>
<dbReference type="GO" id="GO:0015227">
    <property type="term" value="F:O-acyl-L-carnitine transmembrane transporter activity"/>
    <property type="evidence" value="ECO:0007669"/>
    <property type="project" value="TreeGrafter"/>
</dbReference>
<evidence type="ECO:0000256" key="7">
    <source>
        <dbReference type="ARBA" id="ARBA00023128"/>
    </source>
</evidence>
<feature type="repeat" description="Solcar" evidence="9">
    <location>
        <begin position="227"/>
        <end position="339"/>
    </location>
</feature>
<comment type="similarity">
    <text evidence="2 10">Belongs to the mitochondrial carrier (TC 2.A.29) family.</text>
</comment>
<evidence type="ECO:0000256" key="4">
    <source>
        <dbReference type="ARBA" id="ARBA00022692"/>
    </source>
</evidence>